<organism evidence="2 3">
    <name type="scientific">Rhodopirellula baltica SH28</name>
    <dbReference type="NCBI Taxonomy" id="993517"/>
    <lineage>
        <taxon>Bacteria</taxon>
        <taxon>Pseudomonadati</taxon>
        <taxon>Planctomycetota</taxon>
        <taxon>Planctomycetia</taxon>
        <taxon>Pirellulales</taxon>
        <taxon>Pirellulaceae</taxon>
        <taxon>Rhodopirellula</taxon>
    </lineage>
</organism>
<keyword evidence="1" id="KW-1133">Transmembrane helix</keyword>
<feature type="transmembrane region" description="Helical" evidence="1">
    <location>
        <begin position="24"/>
        <end position="48"/>
    </location>
</feature>
<dbReference type="EMBL" id="AMCW01000145">
    <property type="protein sequence ID" value="EKJ99461.1"/>
    <property type="molecule type" value="Genomic_DNA"/>
</dbReference>
<proteinExistence type="predicted"/>
<dbReference type="PATRIC" id="fig|993517.3.peg.5647"/>
<accession>K5CZ73</accession>
<dbReference type="Proteomes" id="UP000007993">
    <property type="component" value="Unassembled WGS sequence"/>
</dbReference>
<keyword evidence="1" id="KW-0812">Transmembrane</keyword>
<comment type="caution">
    <text evidence="2">The sequence shown here is derived from an EMBL/GenBank/DDBJ whole genome shotgun (WGS) entry which is preliminary data.</text>
</comment>
<sequence length="101" mass="11556">MSNPYLPPQTSPKQGTYSRKRFQFAFLNAVLLGVPLAVALVDTASVLIEMQMETARNNGDPVTYQNLYWNFEPHAFWLILAYFAVPNFALFGLHALFRMQK</sequence>
<dbReference type="RefSeq" id="WP_007334604.1">
    <property type="nucleotide sequence ID" value="NZ_AMCW01000145.1"/>
</dbReference>
<feature type="transmembrane region" description="Helical" evidence="1">
    <location>
        <begin position="75"/>
        <end position="97"/>
    </location>
</feature>
<protein>
    <submittedName>
        <fullName evidence="2">Uncharacterized protein</fullName>
    </submittedName>
</protein>
<evidence type="ECO:0000313" key="3">
    <source>
        <dbReference type="Proteomes" id="UP000007993"/>
    </source>
</evidence>
<evidence type="ECO:0000313" key="2">
    <source>
        <dbReference type="EMBL" id="EKJ99461.1"/>
    </source>
</evidence>
<name>K5CZ73_RHOBT</name>
<reference evidence="2 3" key="1">
    <citation type="journal article" date="2013" name="Mar. Genomics">
        <title>Expression of sulfatases in Rhodopirellula baltica and the diversity of sulfatases in the genus Rhodopirellula.</title>
        <authorList>
            <person name="Wegner C.E."/>
            <person name="Richter-Heitmann T."/>
            <person name="Klindworth A."/>
            <person name="Klockow C."/>
            <person name="Richter M."/>
            <person name="Achstetter T."/>
            <person name="Glockner F.O."/>
            <person name="Harder J."/>
        </authorList>
    </citation>
    <scope>NUCLEOTIDE SEQUENCE [LARGE SCALE GENOMIC DNA]</scope>
    <source>
        <strain evidence="2 3">SH28</strain>
    </source>
</reference>
<gene>
    <name evidence="2" type="ORF">RBSH_05216</name>
</gene>
<keyword evidence="1" id="KW-0472">Membrane</keyword>
<evidence type="ECO:0000256" key="1">
    <source>
        <dbReference type="SAM" id="Phobius"/>
    </source>
</evidence>
<dbReference type="AlphaFoldDB" id="K5CZ73"/>